<dbReference type="InterPro" id="IPR036770">
    <property type="entry name" value="Ankyrin_rpt-contain_sf"/>
</dbReference>
<proteinExistence type="predicted"/>
<name>A0A391NPF4_9EUKA</name>
<comment type="caution">
    <text evidence="2">The sequence shown here is derived from an EMBL/GenBank/DDBJ whole genome shotgun (WGS) entry which is preliminary data.</text>
</comment>
<dbReference type="SMART" id="SM00248">
    <property type="entry name" value="ANK"/>
    <property type="match status" value="6"/>
</dbReference>
<dbReference type="AlphaFoldDB" id="A0A391NPF4"/>
<evidence type="ECO:0000256" key="1">
    <source>
        <dbReference type="SAM" id="MobiDB-lite"/>
    </source>
</evidence>
<evidence type="ECO:0000313" key="3">
    <source>
        <dbReference type="Proteomes" id="UP000265618"/>
    </source>
</evidence>
<dbReference type="OrthoDB" id="10264606at2759"/>
<evidence type="ECO:0000313" key="2">
    <source>
        <dbReference type="EMBL" id="GCA62206.1"/>
    </source>
</evidence>
<keyword evidence="3" id="KW-1185">Reference proteome</keyword>
<feature type="compositionally biased region" description="Low complexity" evidence="1">
    <location>
        <begin position="418"/>
        <end position="428"/>
    </location>
</feature>
<dbReference type="InterPro" id="IPR002110">
    <property type="entry name" value="Ankyrin_rpt"/>
</dbReference>
<gene>
    <name evidence="2" type="ORF">KIPB_001966</name>
</gene>
<dbReference type="PANTHER" id="PTHR24120:SF4">
    <property type="entry name" value="GH07239P"/>
    <property type="match status" value="1"/>
</dbReference>
<accession>A0A391NPF4</accession>
<sequence>MRDGTTALMLCAETGCVDAIPLLAEAGEARVCDRQGLTALFRAAVLGRDTSVSALLGYEATVVCQGVTVLHAVAFGGSVEGLRLVTDYAASHHMARETEGPGGGGAETPASVLSTTDPAGLTPLHYTLGAVSDLLGMPYRYDPVRTPLCVEYLAPHYASTIAVPPAPVQHDPTLHGASEAEGHTPTTRMLAETPLSVAVRQGQIETITPLTTYPTPLHPSSAFLSPLHLAARMGLPPSALALLMPHAPPMGTAPGEYGCGRTPLHDVCMCDRVLPENVAVLRSYAGQLDGHGRSALMLLVRGQDPNPSTQPLTWVDHRRERGCPGPMLVDDAAERQDVLRHVRRAMQTVQLSVAEQGQLRGDKAERVYQETGKTGEAELAATLKDRPSLEVSTYAVSELAKDRTTLLELSGTEEDSDLSLSMLPPMSSFGDEAEDTPARPDAPHISAARLLLSDEMGIQSPDGLCALHVAVVQNDVPMCRLLASEYHLELEGRTALYLCCLLNRLECLGVLVDLDLRMQPDGTFRQADTQNTATSRPMVNGGYRLGELREALFVAQSQLFYGCAGIVADMVERYVIHERSMSRSFA</sequence>
<dbReference type="Pfam" id="PF12796">
    <property type="entry name" value="Ank_2"/>
    <property type="match status" value="2"/>
</dbReference>
<protein>
    <submittedName>
        <fullName evidence="2">Uncharacterized protein</fullName>
    </submittedName>
</protein>
<dbReference type="PANTHER" id="PTHR24120">
    <property type="entry name" value="GH07239P"/>
    <property type="match status" value="1"/>
</dbReference>
<feature type="region of interest" description="Disordered" evidence="1">
    <location>
        <begin position="410"/>
        <end position="438"/>
    </location>
</feature>
<organism evidence="2 3">
    <name type="scientific">Kipferlia bialata</name>
    <dbReference type="NCBI Taxonomy" id="797122"/>
    <lineage>
        <taxon>Eukaryota</taxon>
        <taxon>Metamonada</taxon>
        <taxon>Carpediemonas-like organisms</taxon>
        <taxon>Kipferlia</taxon>
    </lineage>
</organism>
<dbReference type="EMBL" id="BDIP01000299">
    <property type="protein sequence ID" value="GCA62206.1"/>
    <property type="molecule type" value="Genomic_DNA"/>
</dbReference>
<dbReference type="Gene3D" id="1.25.40.20">
    <property type="entry name" value="Ankyrin repeat-containing domain"/>
    <property type="match status" value="3"/>
</dbReference>
<dbReference type="SUPFAM" id="SSF48403">
    <property type="entry name" value="Ankyrin repeat"/>
    <property type="match status" value="2"/>
</dbReference>
<dbReference type="Proteomes" id="UP000265618">
    <property type="component" value="Unassembled WGS sequence"/>
</dbReference>
<reference evidence="2 3" key="1">
    <citation type="journal article" date="2018" name="PLoS ONE">
        <title>The draft genome of Kipferlia bialata reveals reductive genome evolution in fornicate parasites.</title>
        <authorList>
            <person name="Tanifuji G."/>
            <person name="Takabayashi S."/>
            <person name="Kume K."/>
            <person name="Takagi M."/>
            <person name="Nakayama T."/>
            <person name="Kamikawa R."/>
            <person name="Inagaki Y."/>
            <person name="Hashimoto T."/>
        </authorList>
    </citation>
    <scope>NUCLEOTIDE SEQUENCE [LARGE SCALE GENOMIC DNA]</scope>
    <source>
        <strain evidence="2">NY0173</strain>
    </source>
</reference>